<reference evidence="6 7" key="1">
    <citation type="submission" date="2019-08" db="EMBL/GenBank/DDBJ databases">
        <title>Deep-cultivation of Planctomycetes and their phenomic and genomic characterization uncovers novel biology.</title>
        <authorList>
            <person name="Wiegand S."/>
            <person name="Jogler M."/>
            <person name="Boedeker C."/>
            <person name="Pinto D."/>
            <person name="Vollmers J."/>
            <person name="Rivas-Marin E."/>
            <person name="Kohn T."/>
            <person name="Peeters S.H."/>
            <person name="Heuer A."/>
            <person name="Rast P."/>
            <person name="Oberbeckmann S."/>
            <person name="Bunk B."/>
            <person name="Jeske O."/>
            <person name="Meyerdierks A."/>
            <person name="Storesund J.E."/>
            <person name="Kallscheuer N."/>
            <person name="Luecker S."/>
            <person name="Lage O.M."/>
            <person name="Pohl T."/>
            <person name="Merkel B.J."/>
            <person name="Hornburger P."/>
            <person name="Mueller R.-W."/>
            <person name="Bruemmer F."/>
            <person name="Labrenz M."/>
            <person name="Spormann A.M."/>
            <person name="Op den Camp H."/>
            <person name="Overmann J."/>
            <person name="Amann R."/>
            <person name="Jetten M.S.M."/>
            <person name="Mascher T."/>
            <person name="Medema M.H."/>
            <person name="Devos D.P."/>
            <person name="Kaster A.-K."/>
            <person name="Ovreas L."/>
            <person name="Rohde M."/>
            <person name="Galperin M.Y."/>
            <person name="Jogler C."/>
        </authorList>
    </citation>
    <scope>NUCLEOTIDE SEQUENCE [LARGE SCALE GENOMIC DNA]</scope>
    <source>
        <strain evidence="6 7">OJF2</strain>
    </source>
</reference>
<name>A0A5B9WFG4_9BACT</name>
<keyword evidence="3" id="KW-0328">Glycosyltransferase</keyword>
<sequence>MLLFRWETEHTPCTGITAVTRQERRVFGNRGVMIAPWQPRMAAARAAVERGAVGEAGPEFAIAGPCARGARVRVLATREDAAMMPVVYLDVEGAFRGELNPYDTPDLPRDTLVFAAAVAELLERAGASARQFAWGADWQTVPALALLRGRHHAVLTLHNEFDAWLAAEAAEHGGGLFAAFRGRETALRVGLKLADVATTVNRGYARGLRTETIHTQVMARHLQDLAWRIVPVENANFHATRAALVELERLIAKDPEAGLRALELSRLEARGMLPEPLRSWVGDKVLVVAMGRRVAQKLHEVVAEGVRRLLRERPGLPVFVVLATVAGEAADRARLGRLEELAADFPGHVLATDGRLDYYDTLLRAADYNAMTSLYEPHGGAFEGAVVPIVRMIDGLAFQVNPFEAAGRAAQLAAAWHDPWDLPSGLGFREPASPTEVADLTAILTGEVGEDNATFRGMVGSFAEALGAAVDLRLHRPRDYARLVRGALHAQRGRDWLVHLGGILALVEEARLRRPL</sequence>
<evidence type="ECO:0000313" key="6">
    <source>
        <dbReference type="EMBL" id="QEH38984.1"/>
    </source>
</evidence>
<evidence type="ECO:0000259" key="5">
    <source>
        <dbReference type="Pfam" id="PF08323"/>
    </source>
</evidence>
<proteinExistence type="predicted"/>
<keyword evidence="7" id="KW-1185">Reference proteome</keyword>
<gene>
    <name evidence="6" type="ORF">OJF2_75960</name>
</gene>
<dbReference type="RefSeq" id="WP_168222273.1">
    <property type="nucleotide sequence ID" value="NZ_CP042997.1"/>
</dbReference>
<comment type="catalytic activity">
    <reaction evidence="1">
        <text>[(1-&gt;4)-alpha-D-glucosyl](n) + ADP-alpha-D-glucose = [(1-&gt;4)-alpha-D-glucosyl](n+1) + ADP + H(+)</text>
        <dbReference type="Rhea" id="RHEA:18189"/>
        <dbReference type="Rhea" id="RHEA-COMP:9584"/>
        <dbReference type="Rhea" id="RHEA-COMP:9587"/>
        <dbReference type="ChEBI" id="CHEBI:15378"/>
        <dbReference type="ChEBI" id="CHEBI:15444"/>
        <dbReference type="ChEBI" id="CHEBI:57498"/>
        <dbReference type="ChEBI" id="CHEBI:456216"/>
        <dbReference type="EC" id="2.4.1.21"/>
    </reaction>
</comment>
<keyword evidence="4" id="KW-0808">Transferase</keyword>
<dbReference type="EMBL" id="CP042997">
    <property type="protein sequence ID" value="QEH38984.1"/>
    <property type="molecule type" value="Genomic_DNA"/>
</dbReference>
<evidence type="ECO:0000256" key="3">
    <source>
        <dbReference type="ARBA" id="ARBA00022676"/>
    </source>
</evidence>
<dbReference type="AlphaFoldDB" id="A0A5B9WFG4"/>
<dbReference type="Pfam" id="PF08323">
    <property type="entry name" value="Glyco_transf_5"/>
    <property type="match status" value="1"/>
</dbReference>
<dbReference type="InterPro" id="IPR013534">
    <property type="entry name" value="Starch_synth_cat_dom"/>
</dbReference>
<protein>
    <recommendedName>
        <fullName evidence="2">starch synthase</fullName>
        <ecNumber evidence="2">2.4.1.21</ecNumber>
    </recommendedName>
</protein>
<accession>A0A5B9WFG4</accession>
<evidence type="ECO:0000313" key="7">
    <source>
        <dbReference type="Proteomes" id="UP000324233"/>
    </source>
</evidence>
<feature type="domain" description="Starch synthase catalytic" evidence="5">
    <location>
        <begin position="70"/>
        <end position="212"/>
    </location>
</feature>
<evidence type="ECO:0000256" key="4">
    <source>
        <dbReference type="ARBA" id="ARBA00022679"/>
    </source>
</evidence>
<evidence type="ECO:0000256" key="1">
    <source>
        <dbReference type="ARBA" id="ARBA00001478"/>
    </source>
</evidence>
<evidence type="ECO:0000256" key="2">
    <source>
        <dbReference type="ARBA" id="ARBA00012588"/>
    </source>
</evidence>
<dbReference type="GO" id="GO:0009011">
    <property type="term" value="F:alpha-1,4-glucan glucosyltransferase (ADP-glucose donor) activity"/>
    <property type="evidence" value="ECO:0007669"/>
    <property type="project" value="UniProtKB-EC"/>
</dbReference>
<dbReference type="EC" id="2.4.1.21" evidence="2"/>
<dbReference type="KEGG" id="agv:OJF2_75960"/>
<organism evidence="6 7">
    <name type="scientific">Aquisphaera giovannonii</name>
    <dbReference type="NCBI Taxonomy" id="406548"/>
    <lineage>
        <taxon>Bacteria</taxon>
        <taxon>Pseudomonadati</taxon>
        <taxon>Planctomycetota</taxon>
        <taxon>Planctomycetia</taxon>
        <taxon>Isosphaerales</taxon>
        <taxon>Isosphaeraceae</taxon>
        <taxon>Aquisphaera</taxon>
    </lineage>
</organism>
<dbReference type="Proteomes" id="UP000324233">
    <property type="component" value="Chromosome"/>
</dbReference>
<dbReference type="SUPFAM" id="SSF53756">
    <property type="entry name" value="UDP-Glycosyltransferase/glycogen phosphorylase"/>
    <property type="match status" value="1"/>
</dbReference>
<dbReference type="Gene3D" id="3.40.50.2000">
    <property type="entry name" value="Glycogen Phosphorylase B"/>
    <property type="match status" value="2"/>
</dbReference>